<sequence>MKKKDLLWGSILLFIILFLAYPITRTLFLSWTKAHPYIMGFIKVSILATMGEFLAIRISTGNFKKPQGVIYKFIVWGFIGMVFAIVFDVFAGGISYVMNKGLLPSFQNPKLNAFSTAFFTSAIMNLTFAPTFMAFHRVTDTFIYLGEGTLSNIFKVSLDKVLSAIDWKGFISFVVCKTIPLFWIPAHTITFILPQEYRVLSASFLSIALGAILSFSKKKRSSDS</sequence>
<evidence type="ECO:0000313" key="3">
    <source>
        <dbReference type="Proteomes" id="UP000736583"/>
    </source>
</evidence>
<protein>
    <recommendedName>
        <fullName evidence="4">Mpv17 / PMP22 family protein</fullName>
    </recommendedName>
</protein>
<feature type="transmembrane region" description="Helical" evidence="1">
    <location>
        <begin position="114"/>
        <end position="135"/>
    </location>
</feature>
<dbReference type="EMBL" id="JAHLQL010000009">
    <property type="protein sequence ID" value="MBU5593358.1"/>
    <property type="molecule type" value="Genomic_DNA"/>
</dbReference>
<keyword evidence="1" id="KW-0472">Membrane</keyword>
<evidence type="ECO:0000313" key="2">
    <source>
        <dbReference type="EMBL" id="MBU5593358.1"/>
    </source>
</evidence>
<reference evidence="2 3" key="1">
    <citation type="submission" date="2021-06" db="EMBL/GenBank/DDBJ databases">
        <authorList>
            <person name="Sun Q."/>
            <person name="Li D."/>
        </authorList>
    </citation>
    <scope>NUCLEOTIDE SEQUENCE [LARGE SCALE GENOMIC DNA]</scope>
    <source>
        <strain evidence="2 3">MSJ-4</strain>
    </source>
</reference>
<dbReference type="Proteomes" id="UP000736583">
    <property type="component" value="Unassembled WGS sequence"/>
</dbReference>
<keyword evidence="1" id="KW-1133">Transmembrane helix</keyword>
<comment type="caution">
    <text evidence="2">The sequence shown here is derived from an EMBL/GenBank/DDBJ whole genome shotgun (WGS) entry which is preliminary data.</text>
</comment>
<keyword evidence="1" id="KW-0812">Transmembrane</keyword>
<organism evidence="2 3">
    <name type="scientific">Clostridium simiarum</name>
    <dbReference type="NCBI Taxonomy" id="2841506"/>
    <lineage>
        <taxon>Bacteria</taxon>
        <taxon>Bacillati</taxon>
        <taxon>Bacillota</taxon>
        <taxon>Clostridia</taxon>
        <taxon>Eubacteriales</taxon>
        <taxon>Clostridiaceae</taxon>
        <taxon>Clostridium</taxon>
    </lineage>
</organism>
<feature type="transmembrane region" description="Helical" evidence="1">
    <location>
        <begin position="70"/>
        <end position="94"/>
    </location>
</feature>
<dbReference type="RefSeq" id="WP_216458021.1">
    <property type="nucleotide sequence ID" value="NZ_JAHLQL010000009.1"/>
</dbReference>
<keyword evidence="3" id="KW-1185">Reference proteome</keyword>
<gene>
    <name evidence="2" type="ORF">KQI89_16540</name>
</gene>
<feature type="transmembrane region" description="Helical" evidence="1">
    <location>
        <begin position="38"/>
        <end position="58"/>
    </location>
</feature>
<proteinExistence type="predicted"/>
<name>A0ABS6F516_9CLOT</name>
<feature type="transmembrane region" description="Helical" evidence="1">
    <location>
        <begin position="170"/>
        <end position="193"/>
    </location>
</feature>
<accession>A0ABS6F516</accession>
<evidence type="ECO:0008006" key="4">
    <source>
        <dbReference type="Google" id="ProtNLM"/>
    </source>
</evidence>
<feature type="transmembrane region" description="Helical" evidence="1">
    <location>
        <begin position="199"/>
        <end position="216"/>
    </location>
</feature>
<evidence type="ECO:0000256" key="1">
    <source>
        <dbReference type="SAM" id="Phobius"/>
    </source>
</evidence>